<evidence type="ECO:0000313" key="3">
    <source>
        <dbReference type="EMBL" id="TRM61374.1"/>
    </source>
</evidence>
<comment type="caution">
    <text evidence="3">The sequence shown here is derived from an EMBL/GenBank/DDBJ whole genome shotgun (WGS) entry which is preliminary data.</text>
</comment>
<dbReference type="PROSITE" id="PS00028">
    <property type="entry name" value="ZINC_FINGER_C2H2_1"/>
    <property type="match status" value="1"/>
</dbReference>
<name>A0A550C997_9AGAR</name>
<dbReference type="OrthoDB" id="2322499at2759"/>
<evidence type="ECO:0000313" key="4">
    <source>
        <dbReference type="Proteomes" id="UP000320762"/>
    </source>
</evidence>
<feature type="region of interest" description="Disordered" evidence="1">
    <location>
        <begin position="584"/>
        <end position="613"/>
    </location>
</feature>
<keyword evidence="4" id="KW-1185">Reference proteome</keyword>
<dbReference type="InterPro" id="IPR013087">
    <property type="entry name" value="Znf_C2H2_type"/>
</dbReference>
<dbReference type="Proteomes" id="UP000320762">
    <property type="component" value="Unassembled WGS sequence"/>
</dbReference>
<sequence length="877" mass="102138">MPIDVLYEVFQYVEPQTLMNLSRATRALRNLLMRRSARSIWQRSLAGVNGLPSTPDEMTEPAYVDLIWDRGCMLTILMAQFCGTLSDVTTSWYMRVRYCEECAREKFSHRPNHLEFPVLYQMLYIVSTDASKADILPCIRPRGRRRSQEMYDHHMMQKLEQELQLYQEGTYEAGIKWEKAAKDWYEQKKQALELRRKHAQLCERWIARCQAAKILDLERRRDVRQRAIEERLAALGWGDELERLPPEWLAIRDGLVSYMTNAQEMRFAKEDRLHDLLETVYPDFCRSKPFRAILPGIGDLATAPAITEFLDETPSVEELSADGLLNALSTIPQSFFDEWQARCEQELLTLVQEHLQRDLLTRVLLGIRTVTSKTLRLASIVFGTHNGSASVHYPEILLMSNYDEEERHRPWSIDSVVIDAEKIRHACHVVELEGADPRTARIKDMDELDPWYYHPDDSEDQHGMRVVYPWRYKVRMGSYGRRLAYLSHEETKIARDRHISDPWIVRFSNSDAHCAHCVSRFAESEALYNHLRDAHDVDAATKKDFMVDFSFQKQTPLSIRPLSLEDEGAAGTSDIALDDDEPQLLSDRAHTPSPSPPPKRRKRGGGGPRTTKLFTVSRKSGKLRKLIDMPVDLLYEAFRNLLMSRSAKPIWQSSLAGVEGLPPTPDEMTEPHLVPYYGVRNTLYMMSRFVHEDGETLALILPHTDLKGRSGHIGFRFSLDIARQYEKELRRFCKSAGEDPEAAEKWFDAKRVEFELRKKHAQLCEEWDARRQNDKWQEFERKRDLRQKAIEDRLTDLGWGDEIAKLPHGALAKQRAVRNVAPLTDRGWLEMKDRLITFLTKARDERLVREERGARIDELIRRRMQEIEHHRSDSEQE</sequence>
<proteinExistence type="predicted"/>
<dbReference type="PROSITE" id="PS50181">
    <property type="entry name" value="FBOX"/>
    <property type="match status" value="1"/>
</dbReference>
<dbReference type="AlphaFoldDB" id="A0A550C997"/>
<reference evidence="3 4" key="1">
    <citation type="journal article" date="2019" name="New Phytol.">
        <title>Comparative genomics reveals unique wood-decay strategies and fruiting body development in the Schizophyllaceae.</title>
        <authorList>
            <person name="Almasi E."/>
            <person name="Sahu N."/>
            <person name="Krizsan K."/>
            <person name="Balint B."/>
            <person name="Kovacs G.M."/>
            <person name="Kiss B."/>
            <person name="Cseklye J."/>
            <person name="Drula E."/>
            <person name="Henrissat B."/>
            <person name="Nagy I."/>
            <person name="Chovatia M."/>
            <person name="Adam C."/>
            <person name="LaButti K."/>
            <person name="Lipzen A."/>
            <person name="Riley R."/>
            <person name="Grigoriev I.V."/>
            <person name="Nagy L.G."/>
        </authorList>
    </citation>
    <scope>NUCLEOTIDE SEQUENCE [LARGE SCALE GENOMIC DNA]</scope>
    <source>
        <strain evidence="3 4">NL-1724</strain>
    </source>
</reference>
<organism evidence="3 4">
    <name type="scientific">Schizophyllum amplum</name>
    <dbReference type="NCBI Taxonomy" id="97359"/>
    <lineage>
        <taxon>Eukaryota</taxon>
        <taxon>Fungi</taxon>
        <taxon>Dikarya</taxon>
        <taxon>Basidiomycota</taxon>
        <taxon>Agaricomycotina</taxon>
        <taxon>Agaricomycetes</taxon>
        <taxon>Agaricomycetidae</taxon>
        <taxon>Agaricales</taxon>
        <taxon>Schizophyllaceae</taxon>
        <taxon>Schizophyllum</taxon>
    </lineage>
</organism>
<feature type="domain" description="F-box" evidence="2">
    <location>
        <begin position="1"/>
        <end position="44"/>
    </location>
</feature>
<dbReference type="STRING" id="97359.A0A550C997"/>
<protein>
    <recommendedName>
        <fullName evidence="2">F-box domain-containing protein</fullName>
    </recommendedName>
</protein>
<dbReference type="SMART" id="SM00256">
    <property type="entry name" value="FBOX"/>
    <property type="match status" value="1"/>
</dbReference>
<evidence type="ECO:0000259" key="2">
    <source>
        <dbReference type="PROSITE" id="PS50181"/>
    </source>
</evidence>
<accession>A0A550C997</accession>
<dbReference type="EMBL" id="VDMD01000017">
    <property type="protein sequence ID" value="TRM61374.1"/>
    <property type="molecule type" value="Genomic_DNA"/>
</dbReference>
<gene>
    <name evidence="3" type="ORF">BD626DRAFT_538297</name>
</gene>
<dbReference type="InterPro" id="IPR001810">
    <property type="entry name" value="F-box_dom"/>
</dbReference>
<evidence type="ECO:0000256" key="1">
    <source>
        <dbReference type="SAM" id="MobiDB-lite"/>
    </source>
</evidence>